<dbReference type="GO" id="GO:0019277">
    <property type="term" value="P:UDP-N-acetylgalactosamine biosynthetic process"/>
    <property type="evidence" value="ECO:0007669"/>
    <property type="project" value="InterPro"/>
</dbReference>
<dbReference type="HAMAP" id="MF_00111">
    <property type="entry name" value="MurA"/>
    <property type="match status" value="1"/>
</dbReference>
<comment type="function">
    <text evidence="12">Cell wall formation. Adds enolpyruvyl to UDP-N-acetylglucosamine.</text>
</comment>
<dbReference type="InterPro" id="IPR013792">
    <property type="entry name" value="RNA3'P_cycl/enolpyr_Trfase_a/b"/>
</dbReference>
<comment type="subcellular location">
    <subcellularLocation>
        <location evidence="1 12">Cytoplasm</location>
    </subcellularLocation>
</comment>
<dbReference type="PANTHER" id="PTHR43783:SF2">
    <property type="entry name" value="UDP-N-ACETYLGLUCOSAMINE 1-CARBOXYVINYLTRANSFERASE 2"/>
    <property type="match status" value="1"/>
</dbReference>
<comment type="pathway">
    <text evidence="2 12">Cell wall biogenesis; peptidoglycan biosynthesis.</text>
</comment>
<dbReference type="GO" id="GO:0005737">
    <property type="term" value="C:cytoplasm"/>
    <property type="evidence" value="ECO:0007669"/>
    <property type="project" value="UniProtKB-SubCell"/>
</dbReference>
<feature type="binding site" evidence="12">
    <location>
        <position position="373"/>
    </location>
    <ligand>
        <name>UDP-N-acetyl-alpha-D-glucosamine</name>
        <dbReference type="ChEBI" id="CHEBI:57705"/>
    </ligand>
</feature>
<reference evidence="14 15" key="1">
    <citation type="journal article" date="2015" name="Genome Announc.">
        <title>Expanding the biotechnology potential of lactobacilli through comparative genomics of 213 strains and associated genera.</title>
        <authorList>
            <person name="Sun Z."/>
            <person name="Harris H.M."/>
            <person name="McCann A."/>
            <person name="Guo C."/>
            <person name="Argimon S."/>
            <person name="Zhang W."/>
            <person name="Yang X."/>
            <person name="Jeffery I.B."/>
            <person name="Cooney J.C."/>
            <person name="Kagawa T.F."/>
            <person name="Liu W."/>
            <person name="Song Y."/>
            <person name="Salvetti E."/>
            <person name="Wrobel A."/>
            <person name="Rasinkangas P."/>
            <person name="Parkhill J."/>
            <person name="Rea M.C."/>
            <person name="O'Sullivan O."/>
            <person name="Ritari J."/>
            <person name="Douillard F.P."/>
            <person name="Paul Ross R."/>
            <person name="Yang R."/>
            <person name="Briner A.E."/>
            <person name="Felis G.E."/>
            <person name="de Vos W.M."/>
            <person name="Barrangou R."/>
            <person name="Klaenhammer T.R."/>
            <person name="Caufield P.W."/>
            <person name="Cui Y."/>
            <person name="Zhang H."/>
            <person name="O'Toole P.W."/>
        </authorList>
    </citation>
    <scope>NUCLEOTIDE SEQUENCE [LARGE SCALE GENOMIC DNA]</scope>
    <source>
        <strain evidence="14 15">DSM 5707</strain>
    </source>
</reference>
<dbReference type="CDD" id="cd01555">
    <property type="entry name" value="UdpNAET"/>
    <property type="match status" value="1"/>
</dbReference>
<dbReference type="Proteomes" id="UP000051957">
    <property type="component" value="Unassembled WGS sequence"/>
</dbReference>
<feature type="binding site" evidence="12">
    <location>
        <position position="136"/>
    </location>
    <ligand>
        <name>UDP-N-acetyl-alpha-D-glucosamine</name>
        <dbReference type="ChEBI" id="CHEBI:57705"/>
    </ligand>
</feature>
<keyword evidence="9 12" id="KW-0961">Cell wall biogenesis/degradation</keyword>
<comment type="caution">
    <text evidence="12">Lacks conserved residue(s) required for the propagation of feature annotation.</text>
</comment>
<evidence type="ECO:0000256" key="8">
    <source>
        <dbReference type="ARBA" id="ARBA00023306"/>
    </source>
</evidence>
<dbReference type="PANTHER" id="PTHR43783">
    <property type="entry name" value="UDP-N-ACETYLGLUCOSAMINE 1-CARBOXYVINYLTRANSFERASE"/>
    <property type="match status" value="1"/>
</dbReference>
<evidence type="ECO:0000256" key="12">
    <source>
        <dbReference type="HAMAP-Rule" id="MF_00111"/>
    </source>
</evidence>
<name>A0A0R1YV28_9LACO</name>
<dbReference type="InterPro" id="IPR050068">
    <property type="entry name" value="MurA_subfamily"/>
</dbReference>
<dbReference type="GO" id="GO:0071555">
    <property type="term" value="P:cell wall organization"/>
    <property type="evidence" value="ECO:0007669"/>
    <property type="project" value="UniProtKB-KW"/>
</dbReference>
<evidence type="ECO:0000256" key="6">
    <source>
        <dbReference type="ARBA" id="ARBA00022960"/>
    </source>
</evidence>
<feature type="binding site" evidence="12">
    <location>
        <begin position="66"/>
        <end position="67"/>
    </location>
    <ligand>
        <name>phosphoenolpyruvate</name>
        <dbReference type="ChEBI" id="CHEBI:58702"/>
    </ligand>
</feature>
<feature type="binding site" evidence="12">
    <location>
        <position position="351"/>
    </location>
    <ligand>
        <name>UDP-N-acetyl-alpha-D-glucosamine</name>
        <dbReference type="ChEBI" id="CHEBI:57705"/>
    </ligand>
</feature>
<proteinExistence type="inferred from homology"/>
<keyword evidence="3 12" id="KW-0963">Cytoplasm</keyword>
<evidence type="ECO:0000256" key="7">
    <source>
        <dbReference type="ARBA" id="ARBA00022984"/>
    </source>
</evidence>
<evidence type="ECO:0000256" key="2">
    <source>
        <dbReference type="ARBA" id="ARBA00004752"/>
    </source>
</evidence>
<evidence type="ECO:0000313" key="15">
    <source>
        <dbReference type="Proteomes" id="UP000051957"/>
    </source>
</evidence>
<keyword evidence="5 12" id="KW-0808">Transferase</keyword>
<organism evidence="14 15">
    <name type="scientific">Lentilactobacillus parabuchneri DSM 5707 = NBRC 107865</name>
    <dbReference type="NCBI Taxonomy" id="1423784"/>
    <lineage>
        <taxon>Bacteria</taxon>
        <taxon>Bacillati</taxon>
        <taxon>Bacillota</taxon>
        <taxon>Bacilli</taxon>
        <taxon>Lactobacillales</taxon>
        <taxon>Lactobacillaceae</taxon>
        <taxon>Lentilactobacillus</taxon>
    </lineage>
</organism>
<evidence type="ECO:0000256" key="4">
    <source>
        <dbReference type="ARBA" id="ARBA00022618"/>
    </source>
</evidence>
<evidence type="ECO:0000313" key="14">
    <source>
        <dbReference type="EMBL" id="KRM46177.1"/>
    </source>
</evidence>
<protein>
    <recommendedName>
        <fullName evidence="12">UDP-N-acetylglucosamine 1-carboxyvinyltransferase</fullName>
        <ecNumber evidence="12">2.5.1.7</ecNumber>
    </recommendedName>
    <alternativeName>
        <fullName evidence="12">Enoylpyruvate transferase</fullName>
    </alternativeName>
    <alternativeName>
        <fullName evidence="12">UDP-N-acetylglucosamine enolpyruvyl transferase</fullName>
        <shortName evidence="12">EPT</shortName>
    </alternativeName>
</protein>
<keyword evidence="8 12" id="KW-0131">Cell cycle</keyword>
<sequence length="471" mass="50497">MYLTIVLIVTNCIIQAEVLYFAAILDNIFLDMKNVRIHKVRKVSMSKLIIDGGKRLSGEISIGGAKNSTVALIPAAILADTPVRFDSVPDILDVHNLMLILKSMNVSSEFKGDVLTIDPTNIVEAPLPSKAIKSLRASYYFMGALLGRFQRATVSFPGGDNIGPRPIDQHIKAFKALGAEVSEHDGTVTIKTGPDGLHGAQIFLDIVSVGATINTILASVKAPGTTVIGNAAKEPEIIDIATFLNNMGANIRGAGTDVIRIEGVPTLQARNTHTIIPDRIEAGTYLSLAAAVGDGILITNIIPEHLEAFVAKLEEMGCDLTVYEDSIYVGPSHHLKPIRIKVMPYPGFATDLQQPLTPLLFKADGRSVIIDTIYPKRIKHITELNKLGGKIKSEDTDEGIIVVDHSPKLTGAKVQAGEIRAGASLVIAGLMADGTTEICHADNILRGYGNIVDKLRGVGADVTLEVEERVN</sequence>
<dbReference type="NCBIfam" id="NF009470">
    <property type="entry name" value="PRK12830.1"/>
    <property type="match status" value="1"/>
</dbReference>
<evidence type="ECO:0000259" key="13">
    <source>
        <dbReference type="Pfam" id="PF00275"/>
    </source>
</evidence>
<dbReference type="InterPro" id="IPR036968">
    <property type="entry name" value="Enolpyruvate_Tfrase_sf"/>
</dbReference>
<dbReference type="InterPro" id="IPR005750">
    <property type="entry name" value="UDP_GlcNAc_COvinyl_MurA"/>
</dbReference>
<evidence type="ECO:0000256" key="10">
    <source>
        <dbReference type="ARBA" id="ARBA00038367"/>
    </source>
</evidence>
<dbReference type="EC" id="2.5.1.7" evidence="12"/>
<dbReference type="AlphaFoldDB" id="A0A0R1YV28"/>
<dbReference type="Gene3D" id="3.65.10.10">
    <property type="entry name" value="Enolpyruvate transferase domain"/>
    <property type="match status" value="2"/>
</dbReference>
<evidence type="ECO:0000256" key="5">
    <source>
        <dbReference type="ARBA" id="ARBA00022679"/>
    </source>
</evidence>
<evidence type="ECO:0000256" key="3">
    <source>
        <dbReference type="ARBA" id="ARBA00022490"/>
    </source>
</evidence>
<dbReference type="PATRIC" id="fig|1423784.4.peg.2426"/>
<dbReference type="SUPFAM" id="SSF55205">
    <property type="entry name" value="EPT/RTPC-like"/>
    <property type="match status" value="1"/>
</dbReference>
<dbReference type="InterPro" id="IPR001986">
    <property type="entry name" value="Enolpyruvate_Tfrase_dom"/>
</dbReference>
<dbReference type="NCBIfam" id="TIGR01072">
    <property type="entry name" value="murA"/>
    <property type="match status" value="1"/>
</dbReference>
<dbReference type="GO" id="GO:0008360">
    <property type="term" value="P:regulation of cell shape"/>
    <property type="evidence" value="ECO:0007669"/>
    <property type="project" value="UniProtKB-KW"/>
</dbReference>
<evidence type="ECO:0000256" key="9">
    <source>
        <dbReference type="ARBA" id="ARBA00023316"/>
    </source>
</evidence>
<dbReference type="Pfam" id="PF00275">
    <property type="entry name" value="EPSP_synthase"/>
    <property type="match status" value="1"/>
</dbReference>
<comment type="similarity">
    <text evidence="10 12">Belongs to the EPSP synthase family. MurA subfamily.</text>
</comment>
<keyword evidence="6 12" id="KW-0133">Cell shape</keyword>
<dbReference type="GO" id="GO:0008760">
    <property type="term" value="F:UDP-N-acetylglucosamine 1-carboxyvinyltransferase activity"/>
    <property type="evidence" value="ECO:0007669"/>
    <property type="project" value="UniProtKB-UniRule"/>
</dbReference>
<evidence type="ECO:0000256" key="1">
    <source>
        <dbReference type="ARBA" id="ARBA00004496"/>
    </source>
</evidence>
<dbReference type="EMBL" id="AZGK01000009">
    <property type="protein sequence ID" value="KRM46177.1"/>
    <property type="molecule type" value="Genomic_DNA"/>
</dbReference>
<dbReference type="UniPathway" id="UPA00219"/>
<feature type="domain" description="Enolpyruvate transferase" evidence="13">
    <location>
        <begin position="51"/>
        <end position="455"/>
    </location>
</feature>
<comment type="catalytic activity">
    <reaction evidence="11 12">
        <text>phosphoenolpyruvate + UDP-N-acetyl-alpha-D-glucosamine = UDP-N-acetyl-3-O-(1-carboxyvinyl)-alpha-D-glucosamine + phosphate</text>
        <dbReference type="Rhea" id="RHEA:18681"/>
        <dbReference type="ChEBI" id="CHEBI:43474"/>
        <dbReference type="ChEBI" id="CHEBI:57705"/>
        <dbReference type="ChEBI" id="CHEBI:58702"/>
        <dbReference type="ChEBI" id="CHEBI:68483"/>
        <dbReference type="EC" id="2.5.1.7"/>
    </reaction>
</comment>
<keyword evidence="7 12" id="KW-0573">Peptidoglycan synthesis</keyword>
<feature type="binding site" evidence="12">
    <location>
        <begin position="165"/>
        <end position="169"/>
    </location>
    <ligand>
        <name>UDP-N-acetyl-alpha-D-glucosamine</name>
        <dbReference type="ChEBI" id="CHEBI:57705"/>
    </ligand>
</feature>
<keyword evidence="4 12" id="KW-0132">Cell division</keyword>
<feature type="active site" description="Proton donor" evidence="12">
    <location>
        <position position="160"/>
    </location>
</feature>
<gene>
    <name evidence="12" type="primary">murA</name>
    <name evidence="14" type="ORF">FC51_GL002381</name>
</gene>
<evidence type="ECO:0000256" key="11">
    <source>
        <dbReference type="ARBA" id="ARBA00047527"/>
    </source>
</evidence>
<dbReference type="GO" id="GO:0051301">
    <property type="term" value="P:cell division"/>
    <property type="evidence" value="ECO:0007669"/>
    <property type="project" value="UniProtKB-KW"/>
</dbReference>
<accession>A0A0R1YV28</accession>
<dbReference type="GO" id="GO:0009252">
    <property type="term" value="P:peptidoglycan biosynthetic process"/>
    <property type="evidence" value="ECO:0007669"/>
    <property type="project" value="UniProtKB-UniRule"/>
</dbReference>
<dbReference type="NCBIfam" id="NF006873">
    <property type="entry name" value="PRK09369.1"/>
    <property type="match status" value="1"/>
</dbReference>
<comment type="caution">
    <text evidence="14">The sequence shown here is derived from an EMBL/GenBank/DDBJ whole genome shotgun (WGS) entry which is preliminary data.</text>
</comment>